<dbReference type="EMBL" id="LJIJ01001042">
    <property type="protein sequence ID" value="ODM93233.1"/>
    <property type="molecule type" value="Genomic_DNA"/>
</dbReference>
<evidence type="ECO:0000313" key="3">
    <source>
        <dbReference type="EMBL" id="ODM93233.1"/>
    </source>
</evidence>
<gene>
    <name evidence="3" type="ORF">Ocin01_13451</name>
</gene>
<organism evidence="3 4">
    <name type="scientific">Orchesella cincta</name>
    <name type="common">Springtail</name>
    <name type="synonym">Podura cincta</name>
    <dbReference type="NCBI Taxonomy" id="48709"/>
    <lineage>
        <taxon>Eukaryota</taxon>
        <taxon>Metazoa</taxon>
        <taxon>Ecdysozoa</taxon>
        <taxon>Arthropoda</taxon>
        <taxon>Hexapoda</taxon>
        <taxon>Collembola</taxon>
        <taxon>Entomobryomorpha</taxon>
        <taxon>Entomobryoidea</taxon>
        <taxon>Orchesellidae</taxon>
        <taxon>Orchesellinae</taxon>
        <taxon>Orchesella</taxon>
    </lineage>
</organism>
<feature type="compositionally biased region" description="Polar residues" evidence="1">
    <location>
        <begin position="101"/>
        <end position="116"/>
    </location>
</feature>
<feature type="region of interest" description="Disordered" evidence="1">
    <location>
        <begin position="77"/>
        <end position="120"/>
    </location>
</feature>
<feature type="compositionally biased region" description="Polar residues" evidence="1">
    <location>
        <begin position="296"/>
        <end position="313"/>
    </location>
</feature>
<name>A0A1D2MJS2_ORCCI</name>
<evidence type="ECO:0000313" key="4">
    <source>
        <dbReference type="Proteomes" id="UP000094527"/>
    </source>
</evidence>
<feature type="compositionally biased region" description="Polar residues" evidence="1">
    <location>
        <begin position="237"/>
        <end position="253"/>
    </location>
</feature>
<feature type="region of interest" description="Disordered" evidence="1">
    <location>
        <begin position="26"/>
        <end position="65"/>
    </location>
</feature>
<feature type="compositionally biased region" description="Low complexity" evidence="1">
    <location>
        <begin position="48"/>
        <end position="65"/>
    </location>
</feature>
<protein>
    <recommendedName>
        <fullName evidence="2">C2H2-type domain-containing protein</fullName>
    </recommendedName>
</protein>
<comment type="caution">
    <text evidence="3">The sequence shown here is derived from an EMBL/GenBank/DDBJ whole genome shotgun (WGS) entry which is preliminary data.</text>
</comment>
<dbReference type="PROSITE" id="PS00028">
    <property type="entry name" value="ZINC_FINGER_C2H2_1"/>
    <property type="match status" value="1"/>
</dbReference>
<sequence length="387" mass="43379">MAALAEEFFKNLSTKKRDQLLSGLATIGVNNKEPEENVSRKRKRSGQSLLSNTSTSASSSTTCQSSFDDDVIVLSSDSEEEAKDAAAAEDDEGEVDQDVDTSLTDSHLGDSPTSVNDYDKKDPVISFAKRYVEEKKAKRALRAAAKEQNGVSGPPVNNNLEMYEIQLNHARPRFLRSNPIAKIAIQAHKLNVENNYDINRLGRFSKTKKKVTVPVPVPTAKKVGKPKQSRAPPTASLKRQLSDGSDVECTNNNPKKKRIRYKYITSSSSSSEDKSDSEDKDYQPTKNKSRVIGVENESTTSDSNDDQLPQSSRSRQKKDKRQIREITRQLVPALIVRVCQQCNYVWETEVDLRTHRDAMHPNVPLSALFAVIEIKEKRRCRIKRSEP</sequence>
<feature type="domain" description="C2H2-type" evidence="2">
    <location>
        <begin position="339"/>
        <end position="360"/>
    </location>
</feature>
<evidence type="ECO:0000256" key="1">
    <source>
        <dbReference type="SAM" id="MobiDB-lite"/>
    </source>
</evidence>
<keyword evidence="4" id="KW-1185">Reference proteome</keyword>
<dbReference type="Proteomes" id="UP000094527">
    <property type="component" value="Unassembled WGS sequence"/>
</dbReference>
<feature type="compositionally biased region" description="Acidic residues" evidence="1">
    <location>
        <begin position="77"/>
        <end position="99"/>
    </location>
</feature>
<feature type="compositionally biased region" description="Low complexity" evidence="1">
    <location>
        <begin position="212"/>
        <end position="221"/>
    </location>
</feature>
<dbReference type="AlphaFoldDB" id="A0A1D2MJS2"/>
<dbReference type="InterPro" id="IPR013087">
    <property type="entry name" value="Znf_C2H2_type"/>
</dbReference>
<evidence type="ECO:0000259" key="2">
    <source>
        <dbReference type="PROSITE" id="PS00028"/>
    </source>
</evidence>
<proteinExistence type="predicted"/>
<reference evidence="3 4" key="1">
    <citation type="journal article" date="2016" name="Genome Biol. Evol.">
        <title>Gene Family Evolution Reflects Adaptation to Soil Environmental Stressors in the Genome of the Collembolan Orchesella cincta.</title>
        <authorList>
            <person name="Faddeeva-Vakhrusheva A."/>
            <person name="Derks M.F."/>
            <person name="Anvar S.Y."/>
            <person name="Agamennone V."/>
            <person name="Suring W."/>
            <person name="Smit S."/>
            <person name="van Straalen N.M."/>
            <person name="Roelofs D."/>
        </authorList>
    </citation>
    <scope>NUCLEOTIDE SEQUENCE [LARGE SCALE GENOMIC DNA]</scope>
    <source>
        <tissue evidence="3">Mixed pool</tissue>
    </source>
</reference>
<feature type="region of interest" description="Disordered" evidence="1">
    <location>
        <begin position="212"/>
        <end position="322"/>
    </location>
</feature>
<accession>A0A1D2MJS2</accession>